<keyword evidence="2 3" id="KW-0342">GTP-binding</keyword>
<evidence type="ECO:0000313" key="7">
    <source>
        <dbReference type="Proteomes" id="UP000005222"/>
    </source>
</evidence>
<dbReference type="InterPro" id="IPR006689">
    <property type="entry name" value="Small_GTPase_ARF/SAR"/>
</dbReference>
<evidence type="ECO:0000313" key="6">
    <source>
        <dbReference type="EMBL" id="CCE82150.1"/>
    </source>
</evidence>
<keyword evidence="1 3" id="KW-0547">Nucleotide-binding</keyword>
<dbReference type="InterPro" id="IPR027417">
    <property type="entry name" value="P-loop_NTPase"/>
</dbReference>
<evidence type="ECO:0000256" key="3">
    <source>
        <dbReference type="PIRSR" id="PIRSR606689-1"/>
    </source>
</evidence>
<dbReference type="OrthoDB" id="2011769at2759"/>
<dbReference type="InParanoid" id="G8YG51"/>
<evidence type="ECO:0000256" key="2">
    <source>
        <dbReference type="ARBA" id="ARBA00023134"/>
    </source>
</evidence>
<dbReference type="GO" id="GO:0003924">
    <property type="term" value="F:GTPase activity"/>
    <property type="evidence" value="ECO:0007669"/>
    <property type="project" value="InterPro"/>
</dbReference>
<proteinExistence type="inferred from homology"/>
<reference evidence="6 7" key="1">
    <citation type="journal article" date="2012" name="G3 (Bethesda)">
        <title>Pichia sorbitophila, an interspecies yeast hybrid reveals early steps of genome resolution following polyploidization.</title>
        <authorList>
            <person name="Leh Louis V."/>
            <person name="Despons L."/>
            <person name="Friedrich A."/>
            <person name="Martin T."/>
            <person name="Durrens P."/>
            <person name="Casaregola S."/>
            <person name="Neuveglise C."/>
            <person name="Fairhead C."/>
            <person name="Marck C."/>
            <person name="Cruz J.A."/>
            <person name="Straub M.L."/>
            <person name="Kugler V."/>
            <person name="Sacerdot C."/>
            <person name="Uzunov Z."/>
            <person name="Thierry A."/>
            <person name="Weiss S."/>
            <person name="Bleykasten C."/>
            <person name="De Montigny J."/>
            <person name="Jacques N."/>
            <person name="Jung P."/>
            <person name="Lemaire M."/>
            <person name="Mallet S."/>
            <person name="Morel G."/>
            <person name="Richard G.F."/>
            <person name="Sarkar A."/>
            <person name="Savel G."/>
            <person name="Schacherer J."/>
            <person name="Seret M.L."/>
            <person name="Talla E."/>
            <person name="Samson G."/>
            <person name="Jubin C."/>
            <person name="Poulain J."/>
            <person name="Vacherie B."/>
            <person name="Barbe V."/>
            <person name="Pelletier E."/>
            <person name="Sherman D.J."/>
            <person name="Westhof E."/>
            <person name="Weissenbach J."/>
            <person name="Baret P.V."/>
            <person name="Wincker P."/>
            <person name="Gaillardin C."/>
            <person name="Dujon B."/>
            <person name="Souciet J.L."/>
        </authorList>
    </citation>
    <scope>NUCLEOTIDE SEQUENCE [LARGE SCALE GENOMIC DNA]</scope>
    <source>
        <strain evidence="7">ATCC MYA-4447 / BCRC 22081 / CBS 7064 / NBRC 10061 / NRRL Y-12695</strain>
    </source>
</reference>
<dbReference type="Pfam" id="PF00025">
    <property type="entry name" value="Arf"/>
    <property type="match status" value="1"/>
</dbReference>
<dbReference type="PRINTS" id="PR00328">
    <property type="entry name" value="SAR1GTPBP"/>
</dbReference>
<name>G8YG51_PICSO</name>
<dbReference type="FunCoup" id="G8YG51">
    <property type="interactions" value="107"/>
</dbReference>
<dbReference type="STRING" id="559304.G8YG51"/>
<dbReference type="GO" id="GO:0046872">
    <property type="term" value="F:metal ion binding"/>
    <property type="evidence" value="ECO:0007669"/>
    <property type="project" value="UniProtKB-KW"/>
</dbReference>
<keyword evidence="7" id="KW-1185">Reference proteome</keyword>
<dbReference type="NCBIfam" id="TIGR00231">
    <property type="entry name" value="small_GTP"/>
    <property type="match status" value="1"/>
</dbReference>
<keyword evidence="4" id="KW-0460">Magnesium</keyword>
<dbReference type="Gene3D" id="3.40.50.300">
    <property type="entry name" value="P-loop containing nucleotide triphosphate hydrolases"/>
    <property type="match status" value="1"/>
</dbReference>
<dbReference type="PANTHER" id="PTHR45697">
    <property type="entry name" value="ADP-RIBOSYLATION FACTOR-LIKE PROTEIN 2-RELATED"/>
    <property type="match status" value="1"/>
</dbReference>
<feature type="binding site" evidence="4">
    <location>
        <position position="47"/>
    </location>
    <ligand>
        <name>Mg(2+)</name>
        <dbReference type="ChEBI" id="CHEBI:18420"/>
    </ligand>
</feature>
<feature type="binding site" evidence="4">
    <location>
        <position position="30"/>
    </location>
    <ligand>
        <name>Mg(2+)</name>
        <dbReference type="ChEBI" id="CHEBI:18420"/>
    </ligand>
</feature>
<dbReference type="GO" id="GO:0005525">
    <property type="term" value="F:GTP binding"/>
    <property type="evidence" value="ECO:0007669"/>
    <property type="project" value="UniProtKB-KW"/>
</dbReference>
<dbReference type="SMART" id="SM00177">
    <property type="entry name" value="ARF"/>
    <property type="match status" value="1"/>
</dbReference>
<organism evidence="6 7">
    <name type="scientific">Pichia sorbitophila (strain ATCC MYA-4447 / BCRC 22081 / CBS 7064 / NBRC 10061 / NRRL Y-12695)</name>
    <name type="common">Hybrid yeast</name>
    <dbReference type="NCBI Taxonomy" id="559304"/>
    <lineage>
        <taxon>Eukaryota</taxon>
        <taxon>Fungi</taxon>
        <taxon>Dikarya</taxon>
        <taxon>Ascomycota</taxon>
        <taxon>Saccharomycotina</taxon>
        <taxon>Pichiomycetes</taxon>
        <taxon>Debaryomycetaceae</taxon>
        <taxon>Millerozyma</taxon>
    </lineage>
</organism>
<gene>
    <name evidence="6" type="primary">Piso0_002849</name>
    <name evidence="6" type="ORF">GNLVRS01_PISO0I19170g</name>
</gene>
<accession>G8YG51</accession>
<dbReference type="SUPFAM" id="SSF52540">
    <property type="entry name" value="P-loop containing nucleoside triphosphate hydrolases"/>
    <property type="match status" value="1"/>
</dbReference>
<dbReference type="eggNOG" id="KOG0073">
    <property type="taxonomic scope" value="Eukaryota"/>
</dbReference>
<dbReference type="AlphaFoldDB" id="G8YG51"/>
<dbReference type="InterPro" id="IPR005225">
    <property type="entry name" value="Small_GTP-bd"/>
</dbReference>
<feature type="binding site" evidence="3">
    <location>
        <begin position="126"/>
        <end position="129"/>
    </location>
    <ligand>
        <name>GTP</name>
        <dbReference type="ChEBI" id="CHEBI:37565"/>
    </ligand>
</feature>
<comment type="similarity">
    <text evidence="5">Belongs to the small GTPase superfamily. Arf family.</text>
</comment>
<dbReference type="OMA" id="EGMEWVC"/>
<feature type="binding site" evidence="3">
    <location>
        <begin position="23"/>
        <end position="30"/>
    </location>
    <ligand>
        <name>GTP</name>
        <dbReference type="ChEBI" id="CHEBI:37565"/>
    </ligand>
</feature>
<dbReference type="InterPro" id="IPR044612">
    <property type="entry name" value="ARL2/3"/>
</dbReference>
<dbReference type="EMBL" id="FO082051">
    <property type="protein sequence ID" value="CCE82150.1"/>
    <property type="molecule type" value="Genomic_DNA"/>
</dbReference>
<dbReference type="SMART" id="SM00178">
    <property type="entry name" value="SAR"/>
    <property type="match status" value="1"/>
</dbReference>
<evidence type="ECO:0000256" key="1">
    <source>
        <dbReference type="ARBA" id="ARBA00022741"/>
    </source>
</evidence>
<protein>
    <submittedName>
        <fullName evidence="6">Piso0_002849 protein</fullName>
    </submittedName>
</protein>
<dbReference type="Proteomes" id="UP000005222">
    <property type="component" value="Chromosome I"/>
</dbReference>
<sequence>MGLLSIIRKHKLKDNELRVLVLGLDNAGKSTITKKLKNEDVNSVAPTLGFQINTIQFKEFNLNLWDIGGQASIRSFWGNYYDQTDVIIWVVDALSTERLGEVYEELRDKVLLQDRLKGVYLAILINKIDLISSEYQDSVKEKVEQVLELDSQIKDQSKFASFLVSGKSGHNLEEALNWIISREY</sequence>
<evidence type="ECO:0000256" key="5">
    <source>
        <dbReference type="RuleBase" id="RU003925"/>
    </source>
</evidence>
<dbReference type="PROSITE" id="PS51417">
    <property type="entry name" value="ARF"/>
    <property type="match status" value="1"/>
</dbReference>
<evidence type="ECO:0000256" key="4">
    <source>
        <dbReference type="PIRSR" id="PIRSR606689-2"/>
    </source>
</evidence>
<dbReference type="HOGENOM" id="CLU_040729_12_3_1"/>
<feature type="binding site" evidence="3">
    <location>
        <position position="69"/>
    </location>
    <ligand>
        <name>GTP</name>
        <dbReference type="ChEBI" id="CHEBI:37565"/>
    </ligand>
</feature>
<keyword evidence="4" id="KW-0479">Metal-binding</keyword>